<feature type="transmembrane region" description="Helical" evidence="1">
    <location>
        <begin position="180"/>
        <end position="198"/>
    </location>
</feature>
<dbReference type="OrthoDB" id="9811974at2"/>
<accession>A0A557SEY2</accession>
<comment type="caution">
    <text evidence="2">The sequence shown here is derived from an EMBL/GenBank/DDBJ whole genome shotgun (WGS) entry which is preliminary data.</text>
</comment>
<feature type="transmembrane region" description="Helical" evidence="1">
    <location>
        <begin position="204"/>
        <end position="224"/>
    </location>
</feature>
<feature type="transmembrane region" description="Helical" evidence="1">
    <location>
        <begin position="74"/>
        <end position="91"/>
    </location>
</feature>
<feature type="transmembrane region" description="Helical" evidence="1">
    <location>
        <begin position="236"/>
        <end position="262"/>
    </location>
</feature>
<keyword evidence="1" id="KW-1133">Transmembrane helix</keyword>
<reference evidence="2 3" key="1">
    <citation type="submission" date="2019-07" db="EMBL/GenBank/DDBJ databases">
        <title>The pathways for chlorine oxyanion respiration interact through the shared metabolite chlorate.</title>
        <authorList>
            <person name="Barnum T.P."/>
            <person name="Cheng Y."/>
            <person name="Hill K.A."/>
            <person name="Lucas L.N."/>
            <person name="Carlson H.K."/>
            <person name="Coates J.D."/>
        </authorList>
    </citation>
    <scope>NUCLEOTIDE SEQUENCE [LARGE SCALE GENOMIC DNA]</scope>
    <source>
        <strain evidence="2 3">BK-1</strain>
    </source>
</reference>
<organism evidence="2 3">
    <name type="scientific">Sedimenticola selenatireducens</name>
    <dbReference type="NCBI Taxonomy" id="191960"/>
    <lineage>
        <taxon>Bacteria</taxon>
        <taxon>Pseudomonadati</taxon>
        <taxon>Pseudomonadota</taxon>
        <taxon>Gammaproteobacteria</taxon>
        <taxon>Chromatiales</taxon>
        <taxon>Sedimenticolaceae</taxon>
        <taxon>Sedimenticola</taxon>
    </lineage>
</organism>
<dbReference type="Proteomes" id="UP000316649">
    <property type="component" value="Unassembled WGS sequence"/>
</dbReference>
<feature type="transmembrane region" description="Helical" evidence="1">
    <location>
        <begin position="305"/>
        <end position="324"/>
    </location>
</feature>
<evidence type="ECO:0000313" key="3">
    <source>
        <dbReference type="Proteomes" id="UP000316649"/>
    </source>
</evidence>
<feature type="transmembrane region" description="Helical" evidence="1">
    <location>
        <begin position="336"/>
        <end position="354"/>
    </location>
</feature>
<proteinExistence type="predicted"/>
<keyword evidence="1" id="KW-0812">Transmembrane</keyword>
<protein>
    <recommendedName>
        <fullName evidence="4">NnrS family protein</fullName>
    </recommendedName>
</protein>
<feature type="transmembrane region" description="Helical" evidence="1">
    <location>
        <begin position="274"/>
        <end position="293"/>
    </location>
</feature>
<keyword evidence="1" id="KW-0472">Membrane</keyword>
<feature type="transmembrane region" description="Helical" evidence="1">
    <location>
        <begin position="44"/>
        <end position="62"/>
    </location>
</feature>
<feature type="transmembrane region" description="Helical" evidence="1">
    <location>
        <begin position="150"/>
        <end position="168"/>
    </location>
</feature>
<feature type="transmembrane region" description="Helical" evidence="1">
    <location>
        <begin position="12"/>
        <end position="32"/>
    </location>
</feature>
<evidence type="ECO:0000313" key="2">
    <source>
        <dbReference type="EMBL" id="TVO75979.1"/>
    </source>
</evidence>
<keyword evidence="3" id="KW-1185">Reference proteome</keyword>
<sequence length="368" mass="39838">MWQDLKPLYRFPILIMGMLSLVVGILAGLGRLGISVPQVALEQVSQHGVLMIPAFFGTVIGLERAVALGQRWAYISPLLTGLAGIALLIGIPHLIPFALLAVGSLLFAIASLKVVRIQNAIQNWILLGGAVALLLGNIQLFAGMLVSDILYWWIAFLLLTIAGERLELSRLVIRDDKKRVWLAILCLVPLGGAVINIINPMLGTTLFAIGMLGIGLWLILFDIARRTVRMQGLTRFTAVCMLTGYAWLFLSAVLFLGMLYGWGGIGRDSALHTFLIGFVFSMVIGHALIIFPAVTQLNIPYSPVFYLPLIFLQSSLIMRVVGGLSNNALLLTQGGLLNSIALAVFIVTLVGSIVRGQIVTRQTRTGTG</sequence>
<feature type="transmembrane region" description="Helical" evidence="1">
    <location>
        <begin position="124"/>
        <end position="144"/>
    </location>
</feature>
<evidence type="ECO:0000256" key="1">
    <source>
        <dbReference type="SAM" id="Phobius"/>
    </source>
</evidence>
<feature type="transmembrane region" description="Helical" evidence="1">
    <location>
        <begin position="97"/>
        <end position="115"/>
    </location>
</feature>
<dbReference type="RefSeq" id="WP_144358559.1">
    <property type="nucleotide sequence ID" value="NZ_VMNH01000007.1"/>
</dbReference>
<evidence type="ECO:0008006" key="4">
    <source>
        <dbReference type="Google" id="ProtNLM"/>
    </source>
</evidence>
<gene>
    <name evidence="2" type="ORF">FHP88_08240</name>
</gene>
<name>A0A557SEY2_9GAMM</name>
<dbReference type="EMBL" id="VMNH01000007">
    <property type="protein sequence ID" value="TVO75979.1"/>
    <property type="molecule type" value="Genomic_DNA"/>
</dbReference>
<dbReference type="AlphaFoldDB" id="A0A557SEY2"/>